<dbReference type="GO" id="GO:0004719">
    <property type="term" value="F:protein-L-isoaspartate (D-aspartate) O-methyltransferase activity"/>
    <property type="evidence" value="ECO:0007669"/>
    <property type="project" value="InterPro"/>
</dbReference>
<sequence>MDFERARYNMVEQQIRPWDVLDQEVLDLLLVVRREDFVPPAYRAIAFVDMEVPLLIDGARTGECMLSPKVEARLLQNLSVRRHEHVLEIGAGSGHMAALLAHRARHVVSCEIHPGLAAFARVNLDRAGVRNAVVEQRDGAQPAGPASYEVILLSGSVPFVPEALLHRLTIGGRLAAVVGDAPAMEAQLITRTGPDSFTAETLFETVAPRLHGFPEKDAFRF</sequence>
<dbReference type="PANTHER" id="PTHR11579:SF18">
    <property type="entry name" value="PROTEIN-L-ISOASPARTATE O-METHYLTRANSFERASE"/>
    <property type="match status" value="1"/>
</dbReference>
<dbReference type="GO" id="GO:0005737">
    <property type="term" value="C:cytoplasm"/>
    <property type="evidence" value="ECO:0007669"/>
    <property type="project" value="TreeGrafter"/>
</dbReference>
<dbReference type="GO" id="GO:0032259">
    <property type="term" value="P:methylation"/>
    <property type="evidence" value="ECO:0007669"/>
    <property type="project" value="UniProtKB-KW"/>
</dbReference>
<evidence type="ECO:0000256" key="3">
    <source>
        <dbReference type="ARBA" id="ARBA00030757"/>
    </source>
</evidence>
<dbReference type="Gene3D" id="3.40.50.150">
    <property type="entry name" value="Vaccinia Virus protein VP39"/>
    <property type="match status" value="1"/>
</dbReference>
<evidence type="ECO:0000313" key="4">
    <source>
        <dbReference type="EMBL" id="MBB5273515.1"/>
    </source>
</evidence>
<keyword evidence="4" id="KW-0489">Methyltransferase</keyword>
<dbReference type="Proteomes" id="UP000532440">
    <property type="component" value="Unassembled WGS sequence"/>
</dbReference>
<dbReference type="SUPFAM" id="SSF53335">
    <property type="entry name" value="S-adenosyl-L-methionine-dependent methyltransferases"/>
    <property type="match status" value="1"/>
</dbReference>
<dbReference type="AlphaFoldDB" id="A0A7W8HK47"/>
<dbReference type="EMBL" id="JACHGB010000007">
    <property type="protein sequence ID" value="MBB5273515.1"/>
    <property type="molecule type" value="Genomic_DNA"/>
</dbReference>
<gene>
    <name evidence="4" type="ORF">HNQ70_003545</name>
</gene>
<dbReference type="CDD" id="cd02440">
    <property type="entry name" value="AdoMet_MTases"/>
    <property type="match status" value="1"/>
</dbReference>
<reference evidence="4 5" key="1">
    <citation type="submission" date="2020-08" db="EMBL/GenBank/DDBJ databases">
        <title>Genomic Encyclopedia of Type Strains, Phase IV (KMG-IV): sequencing the most valuable type-strain genomes for metagenomic binning, comparative biology and taxonomic classification.</title>
        <authorList>
            <person name="Goeker M."/>
        </authorList>
    </citation>
    <scope>NUCLEOTIDE SEQUENCE [LARGE SCALE GENOMIC DNA]</scope>
    <source>
        <strain evidence="4 5">DSM 29781</strain>
    </source>
</reference>
<dbReference type="PANTHER" id="PTHR11579">
    <property type="entry name" value="PROTEIN-L-ISOASPARTATE O-METHYLTRANSFERASE"/>
    <property type="match status" value="1"/>
</dbReference>
<keyword evidence="4" id="KW-0808">Transferase</keyword>
<evidence type="ECO:0000256" key="1">
    <source>
        <dbReference type="ARBA" id="ARBA00005369"/>
    </source>
</evidence>
<comment type="caution">
    <text evidence="4">The sequence shown here is derived from an EMBL/GenBank/DDBJ whole genome shotgun (WGS) entry which is preliminary data.</text>
</comment>
<dbReference type="RefSeq" id="WP_183970219.1">
    <property type="nucleotide sequence ID" value="NZ_BAABEW010000020.1"/>
</dbReference>
<protein>
    <recommendedName>
        <fullName evidence="2">Protein-L-isoaspartate O-methyltransferase</fullName>
    </recommendedName>
    <alternativeName>
        <fullName evidence="3">Protein L-isoaspartyl methyltransferase</fullName>
    </alternativeName>
</protein>
<evidence type="ECO:0000256" key="2">
    <source>
        <dbReference type="ARBA" id="ARBA00013346"/>
    </source>
</evidence>
<organism evidence="4 5">
    <name type="scientific">Quisquiliibacterium transsilvanicum</name>
    <dbReference type="NCBI Taxonomy" id="1549638"/>
    <lineage>
        <taxon>Bacteria</taxon>
        <taxon>Pseudomonadati</taxon>
        <taxon>Pseudomonadota</taxon>
        <taxon>Betaproteobacteria</taxon>
        <taxon>Burkholderiales</taxon>
        <taxon>Burkholderiaceae</taxon>
        <taxon>Quisquiliibacterium</taxon>
    </lineage>
</organism>
<evidence type="ECO:0000313" key="5">
    <source>
        <dbReference type="Proteomes" id="UP000532440"/>
    </source>
</evidence>
<name>A0A7W8HK47_9BURK</name>
<accession>A0A7W8HK47</accession>
<keyword evidence="5" id="KW-1185">Reference proteome</keyword>
<dbReference type="Pfam" id="PF01135">
    <property type="entry name" value="PCMT"/>
    <property type="match status" value="1"/>
</dbReference>
<comment type="similarity">
    <text evidence="1">Belongs to the methyltransferase superfamily. L-isoaspartyl/D-aspartyl protein methyltransferase family.</text>
</comment>
<dbReference type="InterPro" id="IPR000682">
    <property type="entry name" value="PCMT"/>
</dbReference>
<proteinExistence type="inferred from homology"/>
<dbReference type="InterPro" id="IPR029063">
    <property type="entry name" value="SAM-dependent_MTases_sf"/>
</dbReference>